<comment type="caution">
    <text evidence="1">The sequence shown here is derived from an EMBL/GenBank/DDBJ whole genome shotgun (WGS) entry which is preliminary data.</text>
</comment>
<protein>
    <submittedName>
        <fullName evidence="1">Uncharacterized protein</fullName>
    </submittedName>
</protein>
<dbReference type="EMBL" id="CM055732">
    <property type="protein sequence ID" value="KAJ8011984.1"/>
    <property type="molecule type" value="Genomic_DNA"/>
</dbReference>
<keyword evidence="2" id="KW-1185">Reference proteome</keyword>
<proteinExistence type="predicted"/>
<evidence type="ECO:0000313" key="1">
    <source>
        <dbReference type="EMBL" id="KAJ8011984.1"/>
    </source>
</evidence>
<evidence type="ECO:0000313" key="2">
    <source>
        <dbReference type="Proteomes" id="UP001157502"/>
    </source>
</evidence>
<organism evidence="1 2">
    <name type="scientific">Dallia pectoralis</name>
    <name type="common">Alaska blackfish</name>
    <dbReference type="NCBI Taxonomy" id="75939"/>
    <lineage>
        <taxon>Eukaryota</taxon>
        <taxon>Metazoa</taxon>
        <taxon>Chordata</taxon>
        <taxon>Craniata</taxon>
        <taxon>Vertebrata</taxon>
        <taxon>Euteleostomi</taxon>
        <taxon>Actinopterygii</taxon>
        <taxon>Neopterygii</taxon>
        <taxon>Teleostei</taxon>
        <taxon>Protacanthopterygii</taxon>
        <taxon>Esociformes</taxon>
        <taxon>Umbridae</taxon>
        <taxon>Dallia</taxon>
    </lineage>
</organism>
<reference evidence="1" key="1">
    <citation type="submission" date="2021-05" db="EMBL/GenBank/DDBJ databases">
        <authorList>
            <person name="Pan Q."/>
            <person name="Jouanno E."/>
            <person name="Zahm M."/>
            <person name="Klopp C."/>
            <person name="Cabau C."/>
            <person name="Louis A."/>
            <person name="Berthelot C."/>
            <person name="Parey E."/>
            <person name="Roest Crollius H."/>
            <person name="Montfort J."/>
            <person name="Robinson-Rechavi M."/>
            <person name="Bouchez O."/>
            <person name="Lampietro C."/>
            <person name="Lopez Roques C."/>
            <person name="Donnadieu C."/>
            <person name="Postlethwait J."/>
            <person name="Bobe J."/>
            <person name="Dillon D."/>
            <person name="Chandos A."/>
            <person name="von Hippel F."/>
            <person name="Guiguen Y."/>
        </authorList>
    </citation>
    <scope>NUCLEOTIDE SEQUENCE</scope>
    <source>
        <strain evidence="1">YG-Jan2019</strain>
    </source>
</reference>
<sequence>MKIAAWSCASSPEEAQCQGAPLFPRSAVTAILKTPAASITKAAKSPRIDSLQPILGIEEPGRVGVLVVEMVKASHCPAAPYGGRGDPGPLASIPQSLQPCSHNRNIDFTAFISTEGKDKGTPVTFALYRPASCHRRLSTLRRVPSRRLIGPAGVDV</sequence>
<accession>A0ACC2H7K9</accession>
<dbReference type="Proteomes" id="UP001157502">
    <property type="component" value="Chromosome 5"/>
</dbReference>
<gene>
    <name evidence="1" type="ORF">DPEC_G00063990</name>
</gene>
<name>A0ACC2H7K9_DALPE</name>